<dbReference type="EMBL" id="WJNH01000009">
    <property type="protein sequence ID" value="MRG87428.1"/>
    <property type="molecule type" value="Genomic_DNA"/>
</dbReference>
<name>A0A6G1X9G4_9BACI</name>
<dbReference type="Pfam" id="PF04892">
    <property type="entry name" value="VanZ"/>
    <property type="match status" value="1"/>
</dbReference>
<protein>
    <submittedName>
        <fullName evidence="3">VanZ family protein</fullName>
    </submittedName>
</protein>
<feature type="domain" description="VanZ-like" evidence="2">
    <location>
        <begin position="18"/>
        <end position="138"/>
    </location>
</feature>
<dbReference type="Proteomes" id="UP000480185">
    <property type="component" value="Unassembled WGS sequence"/>
</dbReference>
<evidence type="ECO:0000256" key="1">
    <source>
        <dbReference type="SAM" id="Phobius"/>
    </source>
</evidence>
<evidence type="ECO:0000259" key="2">
    <source>
        <dbReference type="Pfam" id="PF04892"/>
    </source>
</evidence>
<dbReference type="PANTHER" id="PTHR36834">
    <property type="entry name" value="MEMBRANE PROTEIN-RELATED"/>
    <property type="match status" value="1"/>
</dbReference>
<dbReference type="InterPro" id="IPR006976">
    <property type="entry name" value="VanZ-like"/>
</dbReference>
<dbReference type="AlphaFoldDB" id="A0A6G1X9G4"/>
<proteinExistence type="predicted"/>
<dbReference type="OrthoDB" id="4822551at2"/>
<feature type="transmembrane region" description="Helical" evidence="1">
    <location>
        <begin position="12"/>
        <end position="32"/>
    </location>
</feature>
<accession>A0A6G1X9G4</accession>
<sequence length="140" mass="16430">MRCFFLRKITRILLILYTSLLIYWMLFGFSRFPSDEYRYNLVPFLTIKQYVDNFDHFPFWTWLINIVGNIGVFIPFGILMPLAFQRLRKIASFLATFVIGIAVLETSQLLLRVGSFDVDDIILNSIGALMGYVMVWIIIK</sequence>
<reference evidence="3 4" key="1">
    <citation type="submission" date="2019-11" db="EMBL/GenBank/DDBJ databases">
        <authorList>
            <person name="Li J."/>
        </authorList>
    </citation>
    <scope>NUCLEOTIDE SEQUENCE [LARGE SCALE GENOMIC DNA]</scope>
    <source>
        <strain evidence="3 4">J4</strain>
    </source>
</reference>
<evidence type="ECO:0000313" key="3">
    <source>
        <dbReference type="EMBL" id="MRG87428.1"/>
    </source>
</evidence>
<gene>
    <name evidence="3" type="ORF">GH754_14115</name>
</gene>
<feature type="transmembrane region" description="Helical" evidence="1">
    <location>
        <begin position="59"/>
        <end position="83"/>
    </location>
</feature>
<keyword evidence="4" id="KW-1185">Reference proteome</keyword>
<keyword evidence="1" id="KW-0472">Membrane</keyword>
<dbReference type="PANTHER" id="PTHR36834:SF1">
    <property type="entry name" value="INTEGRAL MEMBRANE PROTEIN"/>
    <property type="match status" value="1"/>
</dbReference>
<evidence type="ECO:0000313" key="4">
    <source>
        <dbReference type="Proteomes" id="UP000480185"/>
    </source>
</evidence>
<keyword evidence="1" id="KW-0812">Transmembrane</keyword>
<comment type="caution">
    <text evidence="3">The sequence shown here is derived from an EMBL/GenBank/DDBJ whole genome shotgun (WGS) entry which is preliminary data.</text>
</comment>
<feature type="transmembrane region" description="Helical" evidence="1">
    <location>
        <begin position="90"/>
        <end position="109"/>
    </location>
</feature>
<dbReference type="InterPro" id="IPR053150">
    <property type="entry name" value="Teicoplanin_resist-assoc"/>
</dbReference>
<feature type="transmembrane region" description="Helical" evidence="1">
    <location>
        <begin position="121"/>
        <end position="139"/>
    </location>
</feature>
<keyword evidence="1" id="KW-1133">Transmembrane helix</keyword>
<organism evidence="3 4">
    <name type="scientific">Salinibacillus xinjiangensis</name>
    <dbReference type="NCBI Taxonomy" id="1229268"/>
    <lineage>
        <taxon>Bacteria</taxon>
        <taxon>Bacillati</taxon>
        <taxon>Bacillota</taxon>
        <taxon>Bacilli</taxon>
        <taxon>Bacillales</taxon>
        <taxon>Bacillaceae</taxon>
        <taxon>Salinibacillus</taxon>
    </lineage>
</organism>